<protein>
    <submittedName>
        <fullName evidence="2">LacI family transcriptional regulator</fullName>
    </submittedName>
</protein>
<dbReference type="RefSeq" id="WP_247585568.1">
    <property type="nucleotide sequence ID" value="NZ_JAIVFG010000088.1"/>
</dbReference>
<organism evidence="2 3">
    <name type="scientific">Ralstonia solanacearum</name>
    <name type="common">Pseudomonas solanacearum</name>
    <dbReference type="NCBI Taxonomy" id="305"/>
    <lineage>
        <taxon>Bacteria</taxon>
        <taxon>Pseudomonadati</taxon>
        <taxon>Pseudomonadota</taxon>
        <taxon>Betaproteobacteria</taxon>
        <taxon>Burkholderiales</taxon>
        <taxon>Burkholderiaceae</taxon>
        <taxon>Ralstonia</taxon>
        <taxon>Ralstonia solanacearum species complex</taxon>
    </lineage>
</organism>
<evidence type="ECO:0000313" key="2">
    <source>
        <dbReference type="EMBL" id="MDB0573966.1"/>
    </source>
</evidence>
<evidence type="ECO:0000313" key="3">
    <source>
        <dbReference type="Proteomes" id="UP001144050"/>
    </source>
</evidence>
<gene>
    <name evidence="2" type="ORF">LBW59_24840</name>
</gene>
<comment type="caution">
    <text evidence="2">The sequence shown here is derived from an EMBL/GenBank/DDBJ whole genome shotgun (WGS) entry which is preliminary data.</text>
</comment>
<dbReference type="AlphaFoldDB" id="A0AAW5ZW06"/>
<feature type="compositionally biased region" description="Basic residues" evidence="1">
    <location>
        <begin position="153"/>
        <end position="173"/>
    </location>
</feature>
<name>A0AAW5ZW06_RALSL</name>
<feature type="region of interest" description="Disordered" evidence="1">
    <location>
        <begin position="149"/>
        <end position="179"/>
    </location>
</feature>
<sequence>MKRTTLEFPGEPMVLRTQDGGITISMPIRVRRYSGRRQVLVPQGISAVLKATCAPTALQLALARGHRWLRQIESGQARNIAEVAKREKVDRSYVSRMINLTALAPDIQAAILNDTLPEAVGLFDLAMNTPLCWAAQRRRIAEVVAGAGGGSRRACRTGRWKWSSRPRPGRWRSRSPSTV</sequence>
<reference evidence="2" key="1">
    <citation type="submission" date="2021-09" db="EMBL/GenBank/DDBJ databases">
        <title>Genomic analysis of Ralstonia spp.</title>
        <authorList>
            <person name="Aburjaile F."/>
            <person name="Ariute J.C."/>
            <person name="Pais A.K.L."/>
            <person name="Albuquerque G.M.R."/>
            <person name="Silva A.M.F."/>
            <person name="Brenig B."/>
            <person name="Azevedo V."/>
            <person name="Matiuzzi M."/>
            <person name="Ramos R."/>
            <person name="Goes-Neto A."/>
            <person name="Soares S."/>
            <person name="Iseppon A.M.B."/>
            <person name="Souza E."/>
            <person name="Gama M."/>
        </authorList>
    </citation>
    <scope>NUCLEOTIDE SEQUENCE</scope>
    <source>
        <strain evidence="2">CCRMRs91</strain>
    </source>
</reference>
<dbReference type="SUPFAM" id="SSF109709">
    <property type="entry name" value="KorB DNA-binding domain-like"/>
    <property type="match status" value="1"/>
</dbReference>
<accession>A0AAW5ZW06</accession>
<dbReference type="Proteomes" id="UP001144050">
    <property type="component" value="Unassembled WGS sequence"/>
</dbReference>
<evidence type="ECO:0000256" key="1">
    <source>
        <dbReference type="SAM" id="MobiDB-lite"/>
    </source>
</evidence>
<dbReference type="Gene3D" id="1.10.10.2830">
    <property type="match status" value="1"/>
</dbReference>
<proteinExistence type="predicted"/>
<dbReference type="EMBL" id="JAIVFG010000088">
    <property type="protein sequence ID" value="MDB0573966.1"/>
    <property type="molecule type" value="Genomic_DNA"/>
</dbReference>